<dbReference type="Proteomes" id="UP000051401">
    <property type="component" value="Unassembled WGS sequence"/>
</dbReference>
<dbReference type="Proteomes" id="UP000325785">
    <property type="component" value="Chromosome"/>
</dbReference>
<evidence type="ECO:0008006" key="6">
    <source>
        <dbReference type="Google" id="ProtNLM"/>
    </source>
</evidence>
<feature type="chain" id="PRO_5010437554" description="Porin domain-containing protein" evidence="1">
    <location>
        <begin position="21"/>
        <end position="289"/>
    </location>
</feature>
<sequence length="289" mass="30833">MFRVASALSALILSVSAATAQQVDFDGELRVGATSLNGGEGIGAADLIMGFDFFRTVPLGAELGFYGFAGKAGRPHETYAALTWNDTWRVGFTRSAYDTVLISTFDHTAPRVGSDRVEYTRALATVEPIRRGAVPWGASYTGTLGQTTFVASAHHASKGDFTAVAFAVEREWENFTLAGAVEGVWADIVTTDGVNAKIGGTYDLGSTRLGLAYLHPGANARPDTLALDVAYSPLQGLDLLAFSELSLDDKDDAFGVAADFILRDSTSWIVSATETRQGTAFHVTLEQRF</sequence>
<protein>
    <recommendedName>
        <fullName evidence="6">Porin domain-containing protein</fullName>
    </recommendedName>
</protein>
<gene>
    <name evidence="3" type="ORF">RIdsm_01938</name>
    <name evidence="2" type="ORF">XM52_04425</name>
</gene>
<dbReference type="EMBL" id="CP031598">
    <property type="protein sequence ID" value="QEW26142.1"/>
    <property type="molecule type" value="Genomic_DNA"/>
</dbReference>
<name>A0A0T5PCL3_9RHOB</name>
<evidence type="ECO:0000313" key="5">
    <source>
        <dbReference type="Proteomes" id="UP000325785"/>
    </source>
</evidence>
<accession>A0A0T5PCL3</accession>
<reference evidence="3 5" key="2">
    <citation type="submission" date="2018-08" db="EMBL/GenBank/DDBJ databases">
        <title>Genetic Globetrotter - A new plasmid hitch-hiking vast phylogenetic and geographic distances.</title>
        <authorList>
            <person name="Vollmers J."/>
            <person name="Petersen J."/>
        </authorList>
    </citation>
    <scope>NUCLEOTIDE SEQUENCE [LARGE SCALE GENOMIC DNA]</scope>
    <source>
        <strain evidence="3 5">DSM 26383</strain>
    </source>
</reference>
<dbReference type="PATRIC" id="fig|540747.5.peg.2459"/>
<dbReference type="EMBL" id="LAXI01000002">
    <property type="protein sequence ID" value="KRS18928.1"/>
    <property type="molecule type" value="Genomic_DNA"/>
</dbReference>
<dbReference type="RefSeq" id="WP_057813685.1">
    <property type="nucleotide sequence ID" value="NZ_CP031598.1"/>
</dbReference>
<dbReference type="SUPFAM" id="SSF56935">
    <property type="entry name" value="Porins"/>
    <property type="match status" value="1"/>
</dbReference>
<evidence type="ECO:0000313" key="3">
    <source>
        <dbReference type="EMBL" id="QEW26142.1"/>
    </source>
</evidence>
<evidence type="ECO:0000256" key="1">
    <source>
        <dbReference type="SAM" id="SignalP"/>
    </source>
</evidence>
<feature type="signal peptide" evidence="1">
    <location>
        <begin position="1"/>
        <end position="20"/>
    </location>
</feature>
<dbReference type="AlphaFoldDB" id="A0A0T5PCL3"/>
<evidence type="ECO:0000313" key="2">
    <source>
        <dbReference type="EMBL" id="KRS18928.1"/>
    </source>
</evidence>
<dbReference type="STRING" id="540747.SAMN04488031_103351"/>
<reference evidence="2 4" key="1">
    <citation type="submission" date="2015-04" db="EMBL/GenBank/DDBJ databases">
        <title>The draft genome sequence of Roseovarius indicus B108T.</title>
        <authorList>
            <person name="Li G."/>
            <person name="Lai Q."/>
            <person name="Shao Z."/>
            <person name="Yan P."/>
        </authorList>
    </citation>
    <scope>NUCLEOTIDE SEQUENCE [LARGE SCALE GENOMIC DNA]</scope>
    <source>
        <strain evidence="2 4">B108</strain>
    </source>
</reference>
<proteinExistence type="predicted"/>
<dbReference type="KEGG" id="rid:RIdsm_01938"/>
<dbReference type="OrthoDB" id="7828686at2"/>
<keyword evidence="1" id="KW-0732">Signal</keyword>
<organism evidence="2 4">
    <name type="scientific">Roseovarius indicus</name>
    <dbReference type="NCBI Taxonomy" id="540747"/>
    <lineage>
        <taxon>Bacteria</taxon>
        <taxon>Pseudomonadati</taxon>
        <taxon>Pseudomonadota</taxon>
        <taxon>Alphaproteobacteria</taxon>
        <taxon>Rhodobacterales</taxon>
        <taxon>Roseobacteraceae</taxon>
        <taxon>Roseovarius</taxon>
    </lineage>
</organism>
<evidence type="ECO:0000313" key="4">
    <source>
        <dbReference type="Proteomes" id="UP000051401"/>
    </source>
</evidence>
<keyword evidence="4" id="KW-1185">Reference proteome</keyword>